<gene>
    <name evidence="3" type="ORF">GCM10009107_53410</name>
</gene>
<sequence length="318" mass="32538">MRNALLNWTTWLLLLAAQGAALAQGTWPGRAVHLVVPFAAGTAPDMVGRLLAEGLAESLAVPVLVENLPGAGGTLGVDKVARAAGDGHTLVLSGDAALVVGAAYGVKPPYQVASDLVPISQLVLTPNVLVVPPELPVSTLAEFVALARSQPGRFSYASAGNGTSSHRAGELLNAMAGLDMVHVPSSGSPLPDVMAGRVQLFFANAASLPLVREGKLRALAVSSLQRLPALPELATVAESGYPGFEAVAWFGLLAPKGTSSEIVERLQAEAAKALARPAMRDRLQAMGAVPVGGSSAAFAALIAAETTKWAAAPMSVRR</sequence>
<comment type="caution">
    <text evidence="3">The sequence shown here is derived from an EMBL/GenBank/DDBJ whole genome shotgun (WGS) entry which is preliminary data.</text>
</comment>
<comment type="similarity">
    <text evidence="1">Belongs to the UPF0065 (bug) family.</text>
</comment>
<evidence type="ECO:0000256" key="1">
    <source>
        <dbReference type="ARBA" id="ARBA00006987"/>
    </source>
</evidence>
<dbReference type="PANTHER" id="PTHR42928:SF5">
    <property type="entry name" value="BLR1237 PROTEIN"/>
    <property type="match status" value="1"/>
</dbReference>
<proteinExistence type="inferred from homology"/>
<organism evidence="3 4">
    <name type="scientific">Ideonella azotifigens</name>
    <dbReference type="NCBI Taxonomy" id="513160"/>
    <lineage>
        <taxon>Bacteria</taxon>
        <taxon>Pseudomonadati</taxon>
        <taxon>Pseudomonadota</taxon>
        <taxon>Betaproteobacteria</taxon>
        <taxon>Burkholderiales</taxon>
        <taxon>Sphaerotilaceae</taxon>
        <taxon>Ideonella</taxon>
    </lineage>
</organism>
<dbReference type="Gene3D" id="3.40.190.10">
    <property type="entry name" value="Periplasmic binding protein-like II"/>
    <property type="match status" value="1"/>
</dbReference>
<name>A0ABP3VRH8_9BURK</name>
<feature type="signal peptide" evidence="2">
    <location>
        <begin position="1"/>
        <end position="23"/>
    </location>
</feature>
<reference evidence="4" key="1">
    <citation type="journal article" date="2019" name="Int. J. Syst. Evol. Microbiol.">
        <title>The Global Catalogue of Microorganisms (GCM) 10K type strain sequencing project: providing services to taxonomists for standard genome sequencing and annotation.</title>
        <authorList>
            <consortium name="The Broad Institute Genomics Platform"/>
            <consortium name="The Broad Institute Genome Sequencing Center for Infectious Disease"/>
            <person name="Wu L."/>
            <person name="Ma J."/>
        </authorList>
    </citation>
    <scope>NUCLEOTIDE SEQUENCE [LARGE SCALE GENOMIC DNA]</scope>
    <source>
        <strain evidence="4">JCM 15503</strain>
    </source>
</reference>
<dbReference type="Pfam" id="PF03401">
    <property type="entry name" value="TctC"/>
    <property type="match status" value="1"/>
</dbReference>
<dbReference type="PIRSF" id="PIRSF017082">
    <property type="entry name" value="YflP"/>
    <property type="match status" value="1"/>
</dbReference>
<dbReference type="RefSeq" id="WP_170201132.1">
    <property type="nucleotide sequence ID" value="NZ_BAAAEW010000042.1"/>
</dbReference>
<dbReference type="SUPFAM" id="SSF53850">
    <property type="entry name" value="Periplasmic binding protein-like II"/>
    <property type="match status" value="1"/>
</dbReference>
<dbReference type="PANTHER" id="PTHR42928">
    <property type="entry name" value="TRICARBOXYLATE-BINDING PROTEIN"/>
    <property type="match status" value="1"/>
</dbReference>
<dbReference type="Proteomes" id="UP001500279">
    <property type="component" value="Unassembled WGS sequence"/>
</dbReference>
<evidence type="ECO:0000313" key="3">
    <source>
        <dbReference type="EMBL" id="GAA0765873.1"/>
    </source>
</evidence>
<keyword evidence="2" id="KW-0732">Signal</keyword>
<evidence type="ECO:0000256" key="2">
    <source>
        <dbReference type="SAM" id="SignalP"/>
    </source>
</evidence>
<dbReference type="Gene3D" id="3.40.190.150">
    <property type="entry name" value="Bordetella uptake gene, domain 1"/>
    <property type="match status" value="1"/>
</dbReference>
<dbReference type="InterPro" id="IPR005064">
    <property type="entry name" value="BUG"/>
</dbReference>
<protein>
    <submittedName>
        <fullName evidence="3">Tripartite tricarboxylate transporter substrate binding protein</fullName>
    </submittedName>
</protein>
<keyword evidence="4" id="KW-1185">Reference proteome</keyword>
<dbReference type="EMBL" id="BAAAEW010000042">
    <property type="protein sequence ID" value="GAA0765873.1"/>
    <property type="molecule type" value="Genomic_DNA"/>
</dbReference>
<feature type="chain" id="PRO_5046105825" evidence="2">
    <location>
        <begin position="24"/>
        <end position="318"/>
    </location>
</feature>
<accession>A0ABP3VRH8</accession>
<evidence type="ECO:0000313" key="4">
    <source>
        <dbReference type="Proteomes" id="UP001500279"/>
    </source>
</evidence>
<dbReference type="InterPro" id="IPR042100">
    <property type="entry name" value="Bug_dom1"/>
</dbReference>